<evidence type="ECO:0000256" key="1">
    <source>
        <dbReference type="ARBA" id="ARBA00022574"/>
    </source>
</evidence>
<sequence>MTQSKNKFSMKSAALALAGGLALTVIAIHYGSGKGPEQLRSENLRIPAQLDGDYITALTYDPGTAQIVTGFESGHAASTDLQGKAAVVHGHEYRVDHVAVSHDSNLLATSASETVIWDRETGESLATLENFHGPAVWGQGAEALFVIERSSVRIYDLTNKRFHSVDARCDGSAMAIALDPTNKVLAAGSSTGRICLWKVLETDDFRGLDLIAESNDASRKNHVKALRFANNGNELLVATASGGIQRFSVPDLALKQAKLPQLTTITNADFLNTESGAVALTGRIRHWDGEEDYFVEVFNLTTGASEILKAKTSTMNHLAWLPDSHQLIVGNVSKYLVLDVPAGFW</sequence>
<dbReference type="Pfam" id="PF00400">
    <property type="entry name" value="WD40"/>
    <property type="match status" value="1"/>
</dbReference>
<proteinExistence type="predicted"/>
<comment type="caution">
    <text evidence="3">The sequence shown here is derived from an EMBL/GenBank/DDBJ whole genome shotgun (WGS) entry which is preliminary data.</text>
</comment>
<dbReference type="PANTHER" id="PTHR44019">
    <property type="entry name" value="WD REPEAT-CONTAINING PROTEIN 55"/>
    <property type="match status" value="1"/>
</dbReference>
<organism evidence="3 4">
    <name type="scientific">Marinobacter lacisalsi</name>
    <dbReference type="NCBI Taxonomy" id="475979"/>
    <lineage>
        <taxon>Bacteria</taxon>
        <taxon>Pseudomonadati</taxon>
        <taxon>Pseudomonadota</taxon>
        <taxon>Gammaproteobacteria</taxon>
        <taxon>Pseudomonadales</taxon>
        <taxon>Marinobacteraceae</taxon>
        <taxon>Marinobacter</taxon>
    </lineage>
</organism>
<name>A0ABV8QEG2_9GAMM</name>
<dbReference type="SMART" id="SM00320">
    <property type="entry name" value="WD40"/>
    <property type="match status" value="3"/>
</dbReference>
<protein>
    <submittedName>
        <fullName evidence="3">WD40 repeat domain-containing protein</fullName>
    </submittedName>
</protein>
<evidence type="ECO:0000256" key="2">
    <source>
        <dbReference type="ARBA" id="ARBA00022737"/>
    </source>
</evidence>
<dbReference type="PANTHER" id="PTHR44019:SF8">
    <property type="entry name" value="POC1 CENTRIOLAR PROTEIN HOMOLOG"/>
    <property type="match status" value="1"/>
</dbReference>
<keyword evidence="2" id="KW-0677">Repeat</keyword>
<gene>
    <name evidence="3" type="ORF">ACFOZ5_03725</name>
</gene>
<keyword evidence="4" id="KW-1185">Reference proteome</keyword>
<dbReference type="EMBL" id="JBHSDI010000007">
    <property type="protein sequence ID" value="MFC4258138.1"/>
    <property type="molecule type" value="Genomic_DNA"/>
</dbReference>
<dbReference type="InterPro" id="IPR015943">
    <property type="entry name" value="WD40/YVTN_repeat-like_dom_sf"/>
</dbReference>
<keyword evidence="1" id="KW-0853">WD repeat</keyword>
<reference evidence="4" key="1">
    <citation type="journal article" date="2019" name="Int. J. Syst. Evol. Microbiol.">
        <title>The Global Catalogue of Microorganisms (GCM) 10K type strain sequencing project: providing services to taxonomists for standard genome sequencing and annotation.</title>
        <authorList>
            <consortium name="The Broad Institute Genomics Platform"/>
            <consortium name="The Broad Institute Genome Sequencing Center for Infectious Disease"/>
            <person name="Wu L."/>
            <person name="Ma J."/>
        </authorList>
    </citation>
    <scope>NUCLEOTIDE SEQUENCE [LARGE SCALE GENOMIC DNA]</scope>
    <source>
        <strain evidence="4">CECT 7297</strain>
    </source>
</reference>
<evidence type="ECO:0000313" key="3">
    <source>
        <dbReference type="EMBL" id="MFC4258138.1"/>
    </source>
</evidence>
<dbReference type="Gene3D" id="2.130.10.10">
    <property type="entry name" value="YVTN repeat-like/Quinoprotein amine dehydrogenase"/>
    <property type="match status" value="2"/>
</dbReference>
<dbReference type="InterPro" id="IPR036322">
    <property type="entry name" value="WD40_repeat_dom_sf"/>
</dbReference>
<evidence type="ECO:0000313" key="4">
    <source>
        <dbReference type="Proteomes" id="UP001595798"/>
    </source>
</evidence>
<dbReference type="SUPFAM" id="SSF50978">
    <property type="entry name" value="WD40 repeat-like"/>
    <property type="match status" value="1"/>
</dbReference>
<dbReference type="Proteomes" id="UP001595798">
    <property type="component" value="Unassembled WGS sequence"/>
</dbReference>
<accession>A0ABV8QEG2</accession>
<dbReference type="InterPro" id="IPR001680">
    <property type="entry name" value="WD40_rpt"/>
</dbReference>
<dbReference type="RefSeq" id="WP_379885502.1">
    <property type="nucleotide sequence ID" value="NZ_JBHSDI010000007.1"/>
</dbReference>
<dbReference type="InterPro" id="IPR050505">
    <property type="entry name" value="WDR55/POC1"/>
</dbReference>